<sequence>MKASTKNPINGAWKPKQPSKGGRSAWKSCQRLRFLPEATRCLRRYFKDHRIRVLTDKSVEWAFLKPDRSQRMIKWAIELEEYDIEYGIDGLFEGQTDEPAEVGESNMSSNKRTFKAKREKSIMWVI</sequence>
<gene>
    <name evidence="2" type="ORF">CTI12_AA209300</name>
</gene>
<evidence type="ECO:0000256" key="1">
    <source>
        <dbReference type="SAM" id="MobiDB-lite"/>
    </source>
</evidence>
<name>A0A2U1P0S6_ARTAN</name>
<accession>A0A2U1P0S6</accession>
<evidence type="ECO:0000313" key="3">
    <source>
        <dbReference type="Proteomes" id="UP000245207"/>
    </source>
</evidence>
<feature type="region of interest" description="Disordered" evidence="1">
    <location>
        <begin position="1"/>
        <end position="25"/>
    </location>
</feature>
<organism evidence="2 3">
    <name type="scientific">Artemisia annua</name>
    <name type="common">Sweet wormwood</name>
    <dbReference type="NCBI Taxonomy" id="35608"/>
    <lineage>
        <taxon>Eukaryota</taxon>
        <taxon>Viridiplantae</taxon>
        <taxon>Streptophyta</taxon>
        <taxon>Embryophyta</taxon>
        <taxon>Tracheophyta</taxon>
        <taxon>Spermatophyta</taxon>
        <taxon>Magnoliopsida</taxon>
        <taxon>eudicotyledons</taxon>
        <taxon>Gunneridae</taxon>
        <taxon>Pentapetalae</taxon>
        <taxon>asterids</taxon>
        <taxon>campanulids</taxon>
        <taxon>Asterales</taxon>
        <taxon>Asteraceae</taxon>
        <taxon>Asteroideae</taxon>
        <taxon>Anthemideae</taxon>
        <taxon>Artemisiinae</taxon>
        <taxon>Artemisia</taxon>
    </lineage>
</organism>
<evidence type="ECO:0008006" key="4">
    <source>
        <dbReference type="Google" id="ProtNLM"/>
    </source>
</evidence>
<protein>
    <recommendedName>
        <fullName evidence="4">Reverse transcriptase RNase H-like domain-containing protein</fullName>
    </recommendedName>
</protein>
<dbReference type="AlphaFoldDB" id="A0A2U1P0S6"/>
<dbReference type="EMBL" id="PKPP01001865">
    <property type="protein sequence ID" value="PWA79362.1"/>
    <property type="molecule type" value="Genomic_DNA"/>
</dbReference>
<reference evidence="2 3" key="1">
    <citation type="journal article" date="2018" name="Mol. Plant">
        <title>The genome of Artemisia annua provides insight into the evolution of Asteraceae family and artemisinin biosynthesis.</title>
        <authorList>
            <person name="Shen Q."/>
            <person name="Zhang L."/>
            <person name="Liao Z."/>
            <person name="Wang S."/>
            <person name="Yan T."/>
            <person name="Shi P."/>
            <person name="Liu M."/>
            <person name="Fu X."/>
            <person name="Pan Q."/>
            <person name="Wang Y."/>
            <person name="Lv Z."/>
            <person name="Lu X."/>
            <person name="Zhang F."/>
            <person name="Jiang W."/>
            <person name="Ma Y."/>
            <person name="Chen M."/>
            <person name="Hao X."/>
            <person name="Li L."/>
            <person name="Tang Y."/>
            <person name="Lv G."/>
            <person name="Zhou Y."/>
            <person name="Sun X."/>
            <person name="Brodelius P.E."/>
            <person name="Rose J.K.C."/>
            <person name="Tang K."/>
        </authorList>
    </citation>
    <scope>NUCLEOTIDE SEQUENCE [LARGE SCALE GENOMIC DNA]</scope>
    <source>
        <strain evidence="3">cv. Huhao1</strain>
        <tissue evidence="2">Leaf</tissue>
    </source>
</reference>
<proteinExistence type="predicted"/>
<comment type="caution">
    <text evidence="2">The sequence shown here is derived from an EMBL/GenBank/DDBJ whole genome shotgun (WGS) entry which is preliminary data.</text>
</comment>
<evidence type="ECO:0000313" key="2">
    <source>
        <dbReference type="EMBL" id="PWA79362.1"/>
    </source>
</evidence>
<keyword evidence="3" id="KW-1185">Reference proteome</keyword>
<dbReference type="Proteomes" id="UP000245207">
    <property type="component" value="Unassembled WGS sequence"/>
</dbReference>